<dbReference type="Proteomes" id="UP000002601">
    <property type="component" value="Chromosome"/>
</dbReference>
<feature type="transmembrane region" description="Helical" evidence="1">
    <location>
        <begin position="80"/>
        <end position="113"/>
    </location>
</feature>
<evidence type="ECO:0000313" key="4">
    <source>
        <dbReference type="Proteomes" id="UP000002601"/>
    </source>
</evidence>
<dbReference type="eggNOG" id="COG3304">
    <property type="taxonomic scope" value="Bacteria"/>
</dbReference>
<dbReference type="AlphaFoldDB" id="C6BVL2"/>
<name>C6BVL2_MARSD</name>
<keyword evidence="1" id="KW-0472">Membrane</keyword>
<feature type="domain" description="Inner membrane component" evidence="2">
    <location>
        <begin position="4"/>
        <end position="53"/>
    </location>
</feature>
<evidence type="ECO:0000256" key="1">
    <source>
        <dbReference type="SAM" id="Phobius"/>
    </source>
</evidence>
<dbReference type="Pfam" id="PF03733">
    <property type="entry name" value="YccF"/>
    <property type="match status" value="1"/>
</dbReference>
<dbReference type="HOGENOM" id="CLU_1728398_0_0_7"/>
<keyword evidence="1" id="KW-1133">Transmembrane helix</keyword>
<dbReference type="PANTHER" id="PTHR42903">
    <property type="entry name" value="INNER MEMBRANE PROTEIN YCCF"/>
    <property type="match status" value="1"/>
</dbReference>
<dbReference type="InterPro" id="IPR052937">
    <property type="entry name" value="Inner_membrane_protein"/>
</dbReference>
<sequence>MRTLGNILWYFPFFGFINAIMFFLLGSLLVLTVVASPLGLGLIQYSKFLFAPFSWSMVSKEDLNVESNPAWEAYSTIIMILWIPFGIIFAVITICQIVGLAISIVGIPVALVLAKSLRTIFNPVGMVCVPAVVANEVQRRKDEAAINKHIR</sequence>
<dbReference type="OrthoDB" id="3238663at2"/>
<keyword evidence="4" id="KW-1185">Reference proteome</keyword>
<organism evidence="3 4">
    <name type="scientific">Maridesulfovibrio salexigens (strain ATCC 14822 / DSM 2638 / NCIMB 8403 / VKM B-1763)</name>
    <name type="common">Desulfovibrio salexigens</name>
    <dbReference type="NCBI Taxonomy" id="526222"/>
    <lineage>
        <taxon>Bacteria</taxon>
        <taxon>Pseudomonadati</taxon>
        <taxon>Thermodesulfobacteriota</taxon>
        <taxon>Desulfovibrionia</taxon>
        <taxon>Desulfovibrionales</taxon>
        <taxon>Desulfovibrionaceae</taxon>
        <taxon>Maridesulfovibrio</taxon>
    </lineage>
</organism>
<accession>C6BVL2</accession>
<reference evidence="3 4" key="1">
    <citation type="submission" date="2009-06" db="EMBL/GenBank/DDBJ databases">
        <title>Complete sequence of Desulfovibrio salexigens DSM 2638.</title>
        <authorList>
            <consortium name="US DOE Joint Genome Institute"/>
            <person name="Lucas S."/>
            <person name="Copeland A."/>
            <person name="Lapidus A."/>
            <person name="Glavina del Rio T."/>
            <person name="Tice H."/>
            <person name="Bruce D."/>
            <person name="Goodwin L."/>
            <person name="Pitluck S."/>
            <person name="Munk A.C."/>
            <person name="Brettin T."/>
            <person name="Detter J.C."/>
            <person name="Han C."/>
            <person name="Tapia R."/>
            <person name="Larimer F."/>
            <person name="Land M."/>
            <person name="Hauser L."/>
            <person name="Kyrpides N."/>
            <person name="Anderson I."/>
            <person name="Wall J.D."/>
            <person name="Arkin A.P."/>
            <person name="Dehal P."/>
            <person name="Chivian D."/>
            <person name="Giles B."/>
            <person name="Hazen T.C."/>
        </authorList>
    </citation>
    <scope>NUCLEOTIDE SEQUENCE [LARGE SCALE GENOMIC DNA]</scope>
    <source>
        <strain evidence="4">ATCC 14822 / DSM 2638 / NCIMB 8403 / VKM B-1763</strain>
    </source>
</reference>
<proteinExistence type="predicted"/>
<dbReference type="RefSeq" id="WP_012765752.1">
    <property type="nucleotide sequence ID" value="NC_012881.1"/>
</dbReference>
<keyword evidence="1" id="KW-0812">Transmembrane</keyword>
<evidence type="ECO:0000259" key="2">
    <source>
        <dbReference type="Pfam" id="PF03733"/>
    </source>
</evidence>
<dbReference type="GO" id="GO:0005886">
    <property type="term" value="C:plasma membrane"/>
    <property type="evidence" value="ECO:0007669"/>
    <property type="project" value="TreeGrafter"/>
</dbReference>
<dbReference type="EMBL" id="CP001649">
    <property type="protein sequence ID" value="ACS78226.1"/>
    <property type="molecule type" value="Genomic_DNA"/>
</dbReference>
<dbReference type="PANTHER" id="PTHR42903:SF1">
    <property type="entry name" value="INNER MEMBRANE PROTEIN YCCF"/>
    <property type="match status" value="1"/>
</dbReference>
<dbReference type="STRING" id="526222.Desal_0156"/>
<dbReference type="InterPro" id="IPR005185">
    <property type="entry name" value="YccF"/>
</dbReference>
<evidence type="ECO:0000313" key="3">
    <source>
        <dbReference type="EMBL" id="ACS78226.1"/>
    </source>
</evidence>
<dbReference type="KEGG" id="dsa:Desal_0156"/>
<protein>
    <submittedName>
        <fullName evidence="3">Membrane protein-like protein</fullName>
    </submittedName>
</protein>
<gene>
    <name evidence="3" type="ordered locus">Desal_0156</name>
</gene>
<feature type="transmembrane region" description="Helical" evidence="1">
    <location>
        <begin position="7"/>
        <end position="35"/>
    </location>
</feature>